<feature type="signal peptide" evidence="1">
    <location>
        <begin position="1"/>
        <end position="26"/>
    </location>
</feature>
<dbReference type="Pfam" id="PF04724">
    <property type="entry name" value="Glyco_transf_17"/>
    <property type="match status" value="1"/>
</dbReference>
<evidence type="ECO:0008006" key="4">
    <source>
        <dbReference type="Google" id="ProtNLM"/>
    </source>
</evidence>
<dbReference type="Proteomes" id="UP000683360">
    <property type="component" value="Unassembled WGS sequence"/>
</dbReference>
<organism evidence="2 3">
    <name type="scientific">Mytilus edulis</name>
    <name type="common">Blue mussel</name>
    <dbReference type="NCBI Taxonomy" id="6550"/>
    <lineage>
        <taxon>Eukaryota</taxon>
        <taxon>Metazoa</taxon>
        <taxon>Spiralia</taxon>
        <taxon>Lophotrochozoa</taxon>
        <taxon>Mollusca</taxon>
        <taxon>Bivalvia</taxon>
        <taxon>Autobranchia</taxon>
        <taxon>Pteriomorphia</taxon>
        <taxon>Mytilida</taxon>
        <taxon>Mytiloidea</taxon>
        <taxon>Mytilidae</taxon>
        <taxon>Mytilinae</taxon>
        <taxon>Mytilus</taxon>
    </lineage>
</organism>
<dbReference type="EMBL" id="CAJPWZ010001767">
    <property type="protein sequence ID" value="CAG2222897.1"/>
    <property type="molecule type" value="Genomic_DNA"/>
</dbReference>
<reference evidence="2" key="1">
    <citation type="submission" date="2021-03" db="EMBL/GenBank/DDBJ databases">
        <authorList>
            <person name="Bekaert M."/>
        </authorList>
    </citation>
    <scope>NUCLEOTIDE SEQUENCE</scope>
</reference>
<sequence>MMHWRRNKAWFLKLTIILMFCTSALYISLPALKDIPTNNQIRHTDCDKSHPKKAYQTQSTRRCLTKMSNDSCKTCLNGWSGKDCGIPPHPSHVTITERDEPCYIVQATIVNHEIDILKIKIDNSLPYTDELIVIEGDKTFALEPKSFLCKTHEKELSSLIKLRQLHVHIKTTDKHSWDVQNEMRLGNSNLHNFYKDIPLNSLVIFTDLDDIVRPEVLHFLKYYNSSPYPTGVEWDTFLFGFFFLDSVLYNPSSFGTIFQSPLDIRGQPKTWTIPKGGWHCRWCFTIEDIQFKLKSSPYVDLPRIADNPKMMKPYVIYDHILKGKWFLGKKRIPRIEPQDIPINTPIYLRSYDWWIKHPPRKTA</sequence>
<dbReference type="InterPro" id="IPR006813">
    <property type="entry name" value="Glyco_trans_17"/>
</dbReference>
<evidence type="ECO:0000313" key="3">
    <source>
        <dbReference type="Proteomes" id="UP000683360"/>
    </source>
</evidence>
<feature type="chain" id="PRO_5035832287" description="Beta-1,4-mannosyl-glycoprotein beta-1,4-N-acetylglucosaminyltransferase" evidence="1">
    <location>
        <begin position="27"/>
        <end position="363"/>
    </location>
</feature>
<dbReference type="GO" id="GO:0016020">
    <property type="term" value="C:membrane"/>
    <property type="evidence" value="ECO:0007669"/>
    <property type="project" value="InterPro"/>
</dbReference>
<keyword evidence="3" id="KW-1185">Reference proteome</keyword>
<dbReference type="AlphaFoldDB" id="A0A8S3SNL4"/>
<comment type="caution">
    <text evidence="2">The sequence shown here is derived from an EMBL/GenBank/DDBJ whole genome shotgun (WGS) entry which is preliminary data.</text>
</comment>
<dbReference type="GO" id="GO:0003830">
    <property type="term" value="F:beta-1,4-mannosylglycoprotein 4-beta-N-acetylglucosaminyltransferase activity"/>
    <property type="evidence" value="ECO:0007669"/>
    <property type="project" value="InterPro"/>
</dbReference>
<dbReference type="PANTHER" id="PTHR12224:SF0">
    <property type="entry name" value="BETA-1,4-MANNOSYL-GLYCOPROTEIN 4-BETA-N-ACETYLGLUCOSAMINYLTRANSFERASE"/>
    <property type="match status" value="1"/>
</dbReference>
<dbReference type="PANTHER" id="PTHR12224">
    <property type="entry name" value="BETA-1,4-MANNOSYL-GLYCOPROTEIN BETA-1,4-N-ACETYLGLUCOSAMINYL-TRANSFERASE"/>
    <property type="match status" value="1"/>
</dbReference>
<dbReference type="OrthoDB" id="6474464at2759"/>
<keyword evidence="1" id="KW-0732">Signal</keyword>
<proteinExistence type="predicted"/>
<gene>
    <name evidence="2" type="ORF">MEDL_36042</name>
</gene>
<dbReference type="GO" id="GO:0006044">
    <property type="term" value="P:N-acetylglucosamine metabolic process"/>
    <property type="evidence" value="ECO:0007669"/>
    <property type="project" value="TreeGrafter"/>
</dbReference>
<evidence type="ECO:0000256" key="1">
    <source>
        <dbReference type="SAM" id="SignalP"/>
    </source>
</evidence>
<accession>A0A8S3SNL4</accession>
<evidence type="ECO:0000313" key="2">
    <source>
        <dbReference type="EMBL" id="CAG2222897.1"/>
    </source>
</evidence>
<name>A0A8S3SNL4_MYTED</name>
<protein>
    <recommendedName>
        <fullName evidence="4">Beta-1,4-mannosyl-glycoprotein beta-1,4-N-acetylglucosaminyltransferase</fullName>
    </recommendedName>
</protein>